<gene>
    <name evidence="2" type="ORF">CJ199_11885</name>
</gene>
<protein>
    <submittedName>
        <fullName evidence="2">ABC transporter substrate-binding protein</fullName>
    </submittedName>
</protein>
<reference evidence="2 3" key="1">
    <citation type="submission" date="2017-09" db="EMBL/GenBank/DDBJ databases">
        <title>Bacterial strain isolated from the female urinary microbiota.</title>
        <authorList>
            <person name="Thomas-White K."/>
            <person name="Kumar N."/>
            <person name="Forster S."/>
            <person name="Putonti C."/>
            <person name="Lawley T."/>
            <person name="Wolfe A.J."/>
        </authorList>
    </citation>
    <scope>NUCLEOTIDE SEQUENCE [LARGE SCALE GENOMIC DNA]</scope>
    <source>
        <strain evidence="2 3">UMB1301</strain>
    </source>
</reference>
<dbReference type="AlphaFoldDB" id="A0A2N6VK02"/>
<evidence type="ECO:0000313" key="2">
    <source>
        <dbReference type="EMBL" id="PMD04471.1"/>
    </source>
</evidence>
<organism evidence="2 3">
    <name type="scientific">Brevibacterium paucivorans</name>
    <dbReference type="NCBI Taxonomy" id="170994"/>
    <lineage>
        <taxon>Bacteria</taxon>
        <taxon>Bacillati</taxon>
        <taxon>Actinomycetota</taxon>
        <taxon>Actinomycetes</taxon>
        <taxon>Micrococcales</taxon>
        <taxon>Brevibacteriaceae</taxon>
        <taxon>Brevibacterium</taxon>
    </lineage>
</organism>
<evidence type="ECO:0000259" key="1">
    <source>
        <dbReference type="Pfam" id="PF00496"/>
    </source>
</evidence>
<name>A0A2N6VK02_9MICO</name>
<accession>A0A2N6VK02</accession>
<evidence type="ECO:0000313" key="3">
    <source>
        <dbReference type="Proteomes" id="UP000235598"/>
    </source>
</evidence>
<dbReference type="InterPro" id="IPR000914">
    <property type="entry name" value="SBP_5_dom"/>
</dbReference>
<dbReference type="Gene3D" id="3.40.190.10">
    <property type="entry name" value="Periplasmic binding protein-like II"/>
    <property type="match status" value="1"/>
</dbReference>
<dbReference type="SUPFAM" id="SSF53850">
    <property type="entry name" value="Periplasmic binding protein-like II"/>
    <property type="match status" value="1"/>
</dbReference>
<sequence>AALEEKGDNFGDSPVCVGPFKFEKRVAQTLIKVVRDPNYYDADKIHLDSITYRIMTDANIRAANIRSGDVQVADTISPQDVDALN</sequence>
<feature type="non-terminal residue" evidence="2">
    <location>
        <position position="1"/>
    </location>
</feature>
<dbReference type="Pfam" id="PF00496">
    <property type="entry name" value="SBP_bac_5"/>
    <property type="match status" value="1"/>
</dbReference>
<feature type="non-terminal residue" evidence="2">
    <location>
        <position position="85"/>
    </location>
</feature>
<comment type="caution">
    <text evidence="2">The sequence shown here is derived from an EMBL/GenBank/DDBJ whole genome shotgun (WGS) entry which is preliminary data.</text>
</comment>
<proteinExistence type="predicted"/>
<dbReference type="RefSeq" id="WP_257994610.1">
    <property type="nucleotide sequence ID" value="NZ_PNHK01000039.1"/>
</dbReference>
<feature type="domain" description="Solute-binding protein family 5" evidence="1">
    <location>
        <begin position="5"/>
        <end position="84"/>
    </location>
</feature>
<dbReference type="EMBL" id="PNHK01000039">
    <property type="protein sequence ID" value="PMD04471.1"/>
    <property type="molecule type" value="Genomic_DNA"/>
</dbReference>
<dbReference type="Proteomes" id="UP000235598">
    <property type="component" value="Unassembled WGS sequence"/>
</dbReference>